<comment type="caution">
    <text evidence="1">The sequence shown here is derived from an EMBL/GenBank/DDBJ whole genome shotgun (WGS) entry which is preliminary data.</text>
</comment>
<dbReference type="EMBL" id="LCUF01000001">
    <property type="protein sequence ID" value="KQA24608.1"/>
    <property type="molecule type" value="Genomic_DNA"/>
</dbReference>
<reference evidence="1 2" key="1">
    <citation type="journal article" date="2015" name="Genome Biol. Evol.">
        <title>The Dynamics of Genetic Interactions between Vibrio metoecus and Vibrio cholerae, Two Close Relatives Co-Occurring in the Environment.</title>
        <authorList>
            <person name="Orata F.D."/>
            <person name="Kirchberger P.C."/>
            <person name="Meheust R."/>
            <person name="Barlow E.J."/>
            <person name="Tarr C.L."/>
            <person name="Boucher Y."/>
        </authorList>
    </citation>
    <scope>NUCLEOTIDE SEQUENCE [LARGE SCALE GENOMIC DNA]</scope>
    <source>
        <strain evidence="1 2">08-2459</strain>
    </source>
</reference>
<evidence type="ECO:0000313" key="1">
    <source>
        <dbReference type="EMBL" id="KQA24608.1"/>
    </source>
</evidence>
<dbReference type="RefSeq" id="WP_055027129.1">
    <property type="nucleotide sequence ID" value="NZ_CP035688.1"/>
</dbReference>
<gene>
    <name evidence="1" type="ORF">AAY55_00395</name>
</gene>
<organism evidence="1 2">
    <name type="scientific">Vibrio metoecus</name>
    <dbReference type="NCBI Taxonomy" id="1481663"/>
    <lineage>
        <taxon>Bacteria</taxon>
        <taxon>Pseudomonadati</taxon>
        <taxon>Pseudomonadota</taxon>
        <taxon>Gammaproteobacteria</taxon>
        <taxon>Vibrionales</taxon>
        <taxon>Vibrionaceae</taxon>
        <taxon>Vibrio</taxon>
    </lineage>
</organism>
<sequence>MYQTLNKQRHINDMRVRYQEIQRLLEDGRLDSKLREGLQAESQEIYRLIPLIEKYVTDVTAPDEYQAKEVVAAQKKEHEAREKTSRLLMSLIKKREQILSDLSTSKAREVELRKTLNSTNDPIAKAELQIQLGEQEVKIARLQQVGKALDFNQANAQKIALGIEKLRIVDTEALTDIAMRQRAVDSASAGTAAHDLALEALKAEEAKAEKAFFDEAGM</sequence>
<dbReference type="AlphaFoldDB" id="A0A0Q0MXE3"/>
<proteinExistence type="predicted"/>
<dbReference type="PATRIC" id="fig|1481663.8.peg.124"/>
<protein>
    <submittedName>
        <fullName evidence="1">Uncharacterized protein</fullName>
    </submittedName>
</protein>
<evidence type="ECO:0000313" key="2">
    <source>
        <dbReference type="Proteomes" id="UP000053724"/>
    </source>
</evidence>
<accession>A0A0Q0MXE3</accession>
<dbReference type="Proteomes" id="UP000053724">
    <property type="component" value="Unassembled WGS sequence"/>
</dbReference>
<name>A0A0Q0MXE3_VIBMT</name>